<dbReference type="AlphaFoldDB" id="A0A4U2MMF8"/>
<dbReference type="Proteomes" id="UP000306037">
    <property type="component" value="Unassembled WGS sequence"/>
</dbReference>
<keyword evidence="1" id="KW-1133">Transmembrane helix</keyword>
<evidence type="ECO:0000313" key="2">
    <source>
        <dbReference type="EMBL" id="TKH12198.1"/>
    </source>
</evidence>
<organism evidence="2 3">
    <name type="scientific">Bacillus wiedmannii</name>
    <dbReference type="NCBI Taxonomy" id="1890302"/>
    <lineage>
        <taxon>Bacteria</taxon>
        <taxon>Bacillati</taxon>
        <taxon>Bacillota</taxon>
        <taxon>Bacilli</taxon>
        <taxon>Bacillales</taxon>
        <taxon>Bacillaceae</taxon>
        <taxon>Bacillus</taxon>
        <taxon>Bacillus cereus group</taxon>
    </lineage>
</organism>
<keyword evidence="1" id="KW-0472">Membrane</keyword>
<comment type="caution">
    <text evidence="2">The sequence shown here is derived from an EMBL/GenBank/DDBJ whole genome shotgun (WGS) entry which is preliminary data.</text>
</comment>
<accession>A0A4U2MMF8</accession>
<proteinExistence type="predicted"/>
<dbReference type="RefSeq" id="WP_137053155.1">
    <property type="nucleotide sequence ID" value="NZ_SZOM01000206.1"/>
</dbReference>
<gene>
    <name evidence="2" type="ORF">FC694_22555</name>
</gene>
<reference evidence="2 3" key="1">
    <citation type="journal article" date="2019" name="Environ. Microbiol.">
        <title>An active ?-lactamase is a part of an orchestrated cell wall stress resistance network of Bacillus subtilis and related rhizosphere species.</title>
        <authorList>
            <person name="Bucher T."/>
            <person name="Keren-Paz A."/>
            <person name="Hausser J."/>
            <person name="Olender T."/>
            <person name="Cytryn E."/>
            <person name="Kolodkin-Gal I."/>
        </authorList>
    </citation>
    <scope>NUCLEOTIDE SEQUENCE [LARGE SCALE GENOMIC DNA]</scope>
    <source>
        <strain evidence="2 3">I71</strain>
    </source>
</reference>
<evidence type="ECO:0000313" key="3">
    <source>
        <dbReference type="Proteomes" id="UP000306037"/>
    </source>
</evidence>
<feature type="transmembrane region" description="Helical" evidence="1">
    <location>
        <begin position="111"/>
        <end position="130"/>
    </location>
</feature>
<sequence length="151" mass="17333">MLSKFSRQKMREEDFGPQTNDVLIVFDHEQKTSDIKRINLIQEDQVMVIDEYVIPIEDCEITNSATGRNFFYRAPTKSITETRRLAQLEQSMVLTKITNYKPKPPESSFDFTKIGLMLIIIIAFIVFGAVSCSNGKAQQDVPTQSYQKSEK</sequence>
<protein>
    <submittedName>
        <fullName evidence="2">Uncharacterized protein</fullName>
    </submittedName>
</protein>
<keyword evidence="1" id="KW-0812">Transmembrane</keyword>
<name>A0A4U2MMF8_9BACI</name>
<dbReference type="EMBL" id="SZOM01000206">
    <property type="protein sequence ID" value="TKH12198.1"/>
    <property type="molecule type" value="Genomic_DNA"/>
</dbReference>
<evidence type="ECO:0000256" key="1">
    <source>
        <dbReference type="SAM" id="Phobius"/>
    </source>
</evidence>